<dbReference type="EMBL" id="LK052936">
    <property type="protein sequence ID" value="CDR36035.1"/>
    <property type="molecule type" value="Genomic_DNA"/>
</dbReference>
<proteinExistence type="predicted"/>
<organism evidence="2">
    <name type="scientific">Rhodotorula toruloides</name>
    <name type="common">Yeast</name>
    <name type="synonym">Rhodosporidium toruloides</name>
    <dbReference type="NCBI Taxonomy" id="5286"/>
    <lineage>
        <taxon>Eukaryota</taxon>
        <taxon>Fungi</taxon>
        <taxon>Dikarya</taxon>
        <taxon>Basidiomycota</taxon>
        <taxon>Pucciniomycotina</taxon>
        <taxon>Microbotryomycetes</taxon>
        <taxon>Sporidiobolales</taxon>
        <taxon>Sporidiobolaceae</taxon>
        <taxon>Rhodotorula</taxon>
    </lineage>
</organism>
<dbReference type="AlphaFoldDB" id="A0A061AL45"/>
<gene>
    <name evidence="2" type="ORF">RHTO0S_01e12750g</name>
</gene>
<feature type="compositionally biased region" description="Polar residues" evidence="1">
    <location>
        <begin position="39"/>
        <end position="50"/>
    </location>
</feature>
<evidence type="ECO:0000313" key="2">
    <source>
        <dbReference type="EMBL" id="CDR36035.1"/>
    </source>
</evidence>
<feature type="region of interest" description="Disordered" evidence="1">
    <location>
        <begin position="33"/>
        <end position="52"/>
    </location>
</feature>
<name>A0A061AL45_RHOTO</name>
<protein>
    <submittedName>
        <fullName evidence="2">RHTO0S01e12750g1_1</fullName>
    </submittedName>
</protein>
<sequence length="137" mass="15046">MASPISSPLGPLHLAHPADQAQPIRTLLSLFRRSRTTSNSANPKAKSVSTPRRLEKAANLLCHIDDTCGNTFIAQTAEPSSPPPPYYVAAGQEEDLVCLEVGEVVEAARKQDELARQRQELLEQDRRMGEELARLGF</sequence>
<reference evidence="2" key="1">
    <citation type="journal article" date="2014" name="Genome Announc.">
        <title>Draft genome sequence of Rhodosporidium toruloides CECT1137, an oleaginous yeast of biotechnological interest.</title>
        <authorList>
            <person name="Morin N."/>
            <person name="Calcas X."/>
            <person name="Devillers H."/>
            <person name="Durrens P."/>
            <person name="Sherman D.J."/>
            <person name="Nicaud J.-M."/>
            <person name="Neuveglise C."/>
        </authorList>
    </citation>
    <scope>NUCLEOTIDE SEQUENCE</scope>
    <source>
        <strain evidence="2">CECT1137</strain>
    </source>
</reference>
<evidence type="ECO:0000256" key="1">
    <source>
        <dbReference type="SAM" id="MobiDB-lite"/>
    </source>
</evidence>
<accession>A0A061AL45</accession>